<sequence length="203" mass="22898">MEQLGVGELSVLQLKYQIGGGTGHISPASSIVDLPNSFIPLPGPGPASQWGYYIIKVHTLVSNSYDHMLQFLRREDGDAFRIRYHMERLQGQFFKLYKRLRGTSLPSPWLKNGAKILGTLLVELEKVAGSTESEQQTDWIKPTLFLAPEATGSQGRPQKQINKIWLQDALSHEHCIPMKKVADVLGIHQNTLCYKLKQLYLSR</sequence>
<evidence type="ECO:0000313" key="1">
    <source>
        <dbReference type="EMBL" id="KIJ48037.1"/>
    </source>
</evidence>
<organism evidence="1 2">
    <name type="scientific">Sphaerobolus stellatus (strain SS14)</name>
    <dbReference type="NCBI Taxonomy" id="990650"/>
    <lineage>
        <taxon>Eukaryota</taxon>
        <taxon>Fungi</taxon>
        <taxon>Dikarya</taxon>
        <taxon>Basidiomycota</taxon>
        <taxon>Agaricomycotina</taxon>
        <taxon>Agaricomycetes</taxon>
        <taxon>Phallomycetidae</taxon>
        <taxon>Geastrales</taxon>
        <taxon>Sphaerobolaceae</taxon>
        <taxon>Sphaerobolus</taxon>
    </lineage>
</organism>
<evidence type="ECO:0000313" key="2">
    <source>
        <dbReference type="Proteomes" id="UP000054279"/>
    </source>
</evidence>
<dbReference type="AlphaFoldDB" id="A0A0C9VWA2"/>
<accession>A0A0C9VWA2</accession>
<proteinExistence type="predicted"/>
<name>A0A0C9VWA2_SPHS4</name>
<gene>
    <name evidence="1" type="ORF">M422DRAFT_248196</name>
</gene>
<dbReference type="Proteomes" id="UP000054279">
    <property type="component" value="Unassembled WGS sequence"/>
</dbReference>
<keyword evidence="2" id="KW-1185">Reference proteome</keyword>
<protein>
    <submittedName>
        <fullName evidence="1">Uncharacterized protein</fullName>
    </submittedName>
</protein>
<reference evidence="1 2" key="1">
    <citation type="submission" date="2014-06" db="EMBL/GenBank/DDBJ databases">
        <title>Evolutionary Origins and Diversification of the Mycorrhizal Mutualists.</title>
        <authorList>
            <consortium name="DOE Joint Genome Institute"/>
            <consortium name="Mycorrhizal Genomics Consortium"/>
            <person name="Kohler A."/>
            <person name="Kuo A."/>
            <person name="Nagy L.G."/>
            <person name="Floudas D."/>
            <person name="Copeland A."/>
            <person name="Barry K.W."/>
            <person name="Cichocki N."/>
            <person name="Veneault-Fourrey C."/>
            <person name="LaButti K."/>
            <person name="Lindquist E.A."/>
            <person name="Lipzen A."/>
            <person name="Lundell T."/>
            <person name="Morin E."/>
            <person name="Murat C."/>
            <person name="Riley R."/>
            <person name="Ohm R."/>
            <person name="Sun H."/>
            <person name="Tunlid A."/>
            <person name="Henrissat B."/>
            <person name="Grigoriev I.V."/>
            <person name="Hibbett D.S."/>
            <person name="Martin F."/>
        </authorList>
    </citation>
    <scope>NUCLEOTIDE SEQUENCE [LARGE SCALE GENOMIC DNA]</scope>
    <source>
        <strain evidence="1 2">SS14</strain>
    </source>
</reference>
<dbReference type="OrthoDB" id="2686689at2759"/>
<dbReference type="HOGENOM" id="CLU_1349653_0_0_1"/>
<dbReference type="EMBL" id="KN837099">
    <property type="protein sequence ID" value="KIJ48037.1"/>
    <property type="molecule type" value="Genomic_DNA"/>
</dbReference>